<dbReference type="NCBIfam" id="TIGR01076">
    <property type="entry name" value="sortase_fam"/>
    <property type="match status" value="1"/>
</dbReference>
<keyword evidence="2" id="KW-0812">Transmembrane</keyword>
<dbReference type="Proteomes" id="UP000177418">
    <property type="component" value="Unassembled WGS sequence"/>
</dbReference>
<accession>A0A1F7JIU6</accession>
<evidence type="ECO:0000256" key="2">
    <source>
        <dbReference type="SAM" id="Phobius"/>
    </source>
</evidence>
<dbReference type="GO" id="GO:0016787">
    <property type="term" value="F:hydrolase activity"/>
    <property type="evidence" value="ECO:0007669"/>
    <property type="project" value="UniProtKB-KW"/>
</dbReference>
<evidence type="ECO:0008006" key="5">
    <source>
        <dbReference type="Google" id="ProtNLM"/>
    </source>
</evidence>
<comment type="caution">
    <text evidence="3">The sequence shown here is derived from an EMBL/GenBank/DDBJ whole genome shotgun (WGS) entry which is preliminary data.</text>
</comment>
<evidence type="ECO:0000313" key="4">
    <source>
        <dbReference type="Proteomes" id="UP000177418"/>
    </source>
</evidence>
<gene>
    <name evidence="3" type="ORF">A3H78_05215</name>
</gene>
<keyword evidence="2" id="KW-1133">Transmembrane helix</keyword>
<organism evidence="3 4">
    <name type="scientific">Candidatus Roizmanbacteria bacterium RIFCSPLOWO2_02_FULL_36_11</name>
    <dbReference type="NCBI Taxonomy" id="1802071"/>
    <lineage>
        <taxon>Bacteria</taxon>
        <taxon>Candidatus Roizmaniibacteriota</taxon>
    </lineage>
</organism>
<sequence>MPKRKNNRHHKYSTTLVLFFLASCFLILGIFFKTLDVYNNIEQQMLTAQSKSEYSAMTPKSIKINRLHLNLPIEGTDIINGKWPISKYAVSYLKSSEKLAGNGTTIIYGHNKTNIFGQLNEVKIGDKIGLTLSDNRNVSYTVYQTIVVRPNEVSALKTNTGSMLILYTCTGFADSKRLVVKAKLT</sequence>
<protein>
    <recommendedName>
        <fullName evidence="5">Sortase</fullName>
    </recommendedName>
</protein>
<name>A0A1F7JIU6_9BACT</name>
<feature type="transmembrane region" description="Helical" evidence="2">
    <location>
        <begin position="12"/>
        <end position="32"/>
    </location>
</feature>
<dbReference type="AlphaFoldDB" id="A0A1F7JIU6"/>
<reference evidence="3 4" key="1">
    <citation type="journal article" date="2016" name="Nat. Commun.">
        <title>Thousands of microbial genomes shed light on interconnected biogeochemical processes in an aquifer system.</title>
        <authorList>
            <person name="Anantharaman K."/>
            <person name="Brown C.T."/>
            <person name="Hug L.A."/>
            <person name="Sharon I."/>
            <person name="Castelle C.J."/>
            <person name="Probst A.J."/>
            <person name="Thomas B.C."/>
            <person name="Singh A."/>
            <person name="Wilkins M.J."/>
            <person name="Karaoz U."/>
            <person name="Brodie E.L."/>
            <person name="Williams K.H."/>
            <person name="Hubbard S.S."/>
            <person name="Banfield J.F."/>
        </authorList>
    </citation>
    <scope>NUCLEOTIDE SEQUENCE [LARGE SCALE GENOMIC DNA]</scope>
</reference>
<dbReference type="Gene3D" id="2.40.260.10">
    <property type="entry name" value="Sortase"/>
    <property type="match status" value="1"/>
</dbReference>
<dbReference type="InterPro" id="IPR023365">
    <property type="entry name" value="Sortase_dom-sf"/>
</dbReference>
<dbReference type="InterPro" id="IPR005754">
    <property type="entry name" value="Sortase"/>
</dbReference>
<keyword evidence="2" id="KW-0472">Membrane</keyword>
<evidence type="ECO:0000313" key="3">
    <source>
        <dbReference type="EMBL" id="OGK55535.1"/>
    </source>
</evidence>
<proteinExistence type="predicted"/>
<dbReference type="SUPFAM" id="SSF63817">
    <property type="entry name" value="Sortase"/>
    <property type="match status" value="1"/>
</dbReference>
<keyword evidence="1" id="KW-0378">Hydrolase</keyword>
<dbReference type="EMBL" id="MGAV01000002">
    <property type="protein sequence ID" value="OGK55535.1"/>
    <property type="molecule type" value="Genomic_DNA"/>
</dbReference>
<dbReference type="PROSITE" id="PS51257">
    <property type="entry name" value="PROKAR_LIPOPROTEIN"/>
    <property type="match status" value="1"/>
</dbReference>
<evidence type="ECO:0000256" key="1">
    <source>
        <dbReference type="ARBA" id="ARBA00022801"/>
    </source>
</evidence>
<dbReference type="Pfam" id="PF04203">
    <property type="entry name" value="Sortase"/>
    <property type="match status" value="1"/>
</dbReference>